<evidence type="ECO:0000256" key="3">
    <source>
        <dbReference type="SAM" id="MobiDB-lite"/>
    </source>
</evidence>
<feature type="compositionally biased region" description="Basic and acidic residues" evidence="3">
    <location>
        <begin position="94"/>
        <end position="124"/>
    </location>
</feature>
<organism evidence="5 6">
    <name type="scientific">Xylona heveae (strain CBS 132557 / TC161)</name>
    <dbReference type="NCBI Taxonomy" id="1328760"/>
    <lineage>
        <taxon>Eukaryota</taxon>
        <taxon>Fungi</taxon>
        <taxon>Dikarya</taxon>
        <taxon>Ascomycota</taxon>
        <taxon>Pezizomycotina</taxon>
        <taxon>Xylonomycetes</taxon>
        <taxon>Xylonales</taxon>
        <taxon>Xylonaceae</taxon>
        <taxon>Xylona</taxon>
    </lineage>
</organism>
<dbReference type="GO" id="GO:0001228">
    <property type="term" value="F:DNA-binding transcription activator activity, RNA polymerase II-specific"/>
    <property type="evidence" value="ECO:0007669"/>
    <property type="project" value="TreeGrafter"/>
</dbReference>
<dbReference type="SUPFAM" id="SSF57959">
    <property type="entry name" value="Leucine zipper domain"/>
    <property type="match status" value="1"/>
</dbReference>
<dbReference type="PROSITE" id="PS50217">
    <property type="entry name" value="BZIP"/>
    <property type="match status" value="1"/>
</dbReference>
<feature type="compositionally biased region" description="Low complexity" evidence="3">
    <location>
        <begin position="19"/>
        <end position="44"/>
    </location>
</feature>
<reference evidence="5 6" key="1">
    <citation type="journal article" date="2016" name="Fungal Biol.">
        <title>The genome of Xylona heveae provides a window into fungal endophytism.</title>
        <authorList>
            <person name="Gazis R."/>
            <person name="Kuo A."/>
            <person name="Riley R."/>
            <person name="LaButti K."/>
            <person name="Lipzen A."/>
            <person name="Lin J."/>
            <person name="Amirebrahimi M."/>
            <person name="Hesse C.N."/>
            <person name="Spatafora J.W."/>
            <person name="Henrissat B."/>
            <person name="Hainaut M."/>
            <person name="Grigoriev I.V."/>
            <person name="Hibbett D.S."/>
        </authorList>
    </citation>
    <scope>NUCLEOTIDE SEQUENCE [LARGE SCALE GENOMIC DNA]</scope>
    <source>
        <strain evidence="5 6">TC161</strain>
    </source>
</reference>
<feature type="compositionally biased region" description="Gly residues" evidence="3">
    <location>
        <begin position="61"/>
        <end position="72"/>
    </location>
</feature>
<dbReference type="InterPro" id="IPR004827">
    <property type="entry name" value="bZIP"/>
</dbReference>
<keyword evidence="6" id="KW-1185">Reference proteome</keyword>
<dbReference type="AlphaFoldDB" id="A0A161TD32"/>
<feature type="domain" description="BZIP" evidence="4">
    <location>
        <begin position="115"/>
        <end position="178"/>
    </location>
</feature>
<dbReference type="EMBL" id="KV407457">
    <property type="protein sequence ID" value="KZF23737.1"/>
    <property type="molecule type" value="Genomic_DNA"/>
</dbReference>
<evidence type="ECO:0000313" key="5">
    <source>
        <dbReference type="EMBL" id="KZF23737.1"/>
    </source>
</evidence>
<dbReference type="GO" id="GO:0090575">
    <property type="term" value="C:RNA polymerase II transcription regulator complex"/>
    <property type="evidence" value="ECO:0007669"/>
    <property type="project" value="TreeGrafter"/>
</dbReference>
<gene>
    <name evidence="5" type="ORF">L228DRAFT_238259</name>
</gene>
<feature type="region of interest" description="Disordered" evidence="3">
    <location>
        <begin position="94"/>
        <end position="135"/>
    </location>
</feature>
<dbReference type="CDD" id="cd14688">
    <property type="entry name" value="bZIP_YAP"/>
    <property type="match status" value="1"/>
</dbReference>
<dbReference type="InParanoid" id="A0A161TD32"/>
<dbReference type="PANTHER" id="PTHR40621">
    <property type="entry name" value="TRANSCRIPTION FACTOR KAPC-RELATED"/>
    <property type="match status" value="1"/>
</dbReference>
<proteinExistence type="predicted"/>
<dbReference type="SMART" id="SM00338">
    <property type="entry name" value="BRLZ"/>
    <property type="match status" value="1"/>
</dbReference>
<comment type="subcellular location">
    <subcellularLocation>
        <location evidence="1">Nucleus</location>
    </subcellularLocation>
</comment>
<protein>
    <recommendedName>
        <fullName evidence="4">BZIP domain-containing protein</fullName>
    </recommendedName>
</protein>
<feature type="region of interest" description="Disordered" evidence="3">
    <location>
        <begin position="19"/>
        <end position="82"/>
    </location>
</feature>
<dbReference type="Proteomes" id="UP000076632">
    <property type="component" value="Unassembled WGS sequence"/>
</dbReference>
<sequence length="410" mass="44637">MTSAVTDRPSVLPLRALLSPLESPGSRRLSLSSSISSSGWSFLGRADDNRAGMSTLSPPEGSGGGNTSGYGSGESNSSRSPLSHLSLSLFKSFSDRKATRDGQAPKKRGPKPDSKPAQTRRQELNRQAQRTHRERKEQYIKALEQEVLRLKETASTAVRERDAIAEELRKLKALLKLHGITYDEGDSHLRNDDTFSGSASGSYAGGISGTSPSTGGHAFSSPPTNPSVSPSGAHNLQATPQSQQVQGAQPQLPQGPDLDQLGIDFVLTSDMWASYSLEHPCMDHIQFLLVRAEGSEEDVAGHVVMASCPPHDHIKNHPDVPYTKPPELRKADLRSLLDASMRVQWDGEIPPVNAWAMIFNHPRNSEFTLEDIESMKNNLKGKVRCYGFGAVLEDFEVRDAISNVLASKVY</sequence>
<accession>A0A161TD32</accession>
<evidence type="ECO:0000313" key="6">
    <source>
        <dbReference type="Proteomes" id="UP000076632"/>
    </source>
</evidence>
<dbReference type="RefSeq" id="XP_018189292.1">
    <property type="nucleotide sequence ID" value="XM_018331028.1"/>
</dbReference>
<evidence type="ECO:0000256" key="1">
    <source>
        <dbReference type="ARBA" id="ARBA00004123"/>
    </source>
</evidence>
<feature type="compositionally biased region" description="Low complexity" evidence="3">
    <location>
        <begin position="73"/>
        <end position="82"/>
    </location>
</feature>
<keyword evidence="2" id="KW-0539">Nucleus</keyword>
<dbReference type="OMA" id="TKVRCYG"/>
<dbReference type="InterPro" id="IPR046347">
    <property type="entry name" value="bZIP_sf"/>
</dbReference>
<evidence type="ECO:0000256" key="2">
    <source>
        <dbReference type="ARBA" id="ARBA00023242"/>
    </source>
</evidence>
<dbReference type="Gene3D" id="1.20.5.170">
    <property type="match status" value="1"/>
</dbReference>
<dbReference type="OrthoDB" id="2590011at2759"/>
<name>A0A161TD32_XYLHT</name>
<dbReference type="GO" id="GO:0000976">
    <property type="term" value="F:transcription cis-regulatory region binding"/>
    <property type="evidence" value="ECO:0007669"/>
    <property type="project" value="InterPro"/>
</dbReference>
<dbReference type="GeneID" id="28896165"/>
<feature type="compositionally biased region" description="Low complexity" evidence="3">
    <location>
        <begin position="209"/>
        <end position="257"/>
    </location>
</feature>
<feature type="region of interest" description="Disordered" evidence="3">
    <location>
        <begin position="199"/>
        <end position="257"/>
    </location>
</feature>
<dbReference type="PANTHER" id="PTHR40621:SF6">
    <property type="entry name" value="AP-1-LIKE TRANSCRIPTION FACTOR YAP1-RELATED"/>
    <property type="match status" value="1"/>
</dbReference>
<dbReference type="InterPro" id="IPR050936">
    <property type="entry name" value="AP-1-like"/>
</dbReference>
<evidence type="ECO:0000259" key="4">
    <source>
        <dbReference type="PROSITE" id="PS50217"/>
    </source>
</evidence>